<dbReference type="EMBL" id="VLXZ01000326">
    <property type="protein sequence ID" value="TSB44345.1"/>
    <property type="molecule type" value="Genomic_DNA"/>
</dbReference>
<comment type="caution">
    <text evidence="1">The sequence shown here is derived from an EMBL/GenBank/DDBJ whole genome shotgun (WGS) entry which is preliminary data.</text>
</comment>
<dbReference type="OrthoDB" id="6995671at2"/>
<dbReference type="Pfam" id="PF07131">
    <property type="entry name" value="DUF1382"/>
    <property type="match status" value="1"/>
</dbReference>
<keyword evidence="2" id="KW-1185">Reference proteome</keyword>
<dbReference type="Proteomes" id="UP000318521">
    <property type="component" value="Unassembled WGS sequence"/>
</dbReference>
<name>A0A553ZSK7_9BACI</name>
<gene>
    <name evidence="1" type="ORF">FN960_22095</name>
</gene>
<reference evidence="1 2" key="1">
    <citation type="submission" date="2019-07" db="EMBL/GenBank/DDBJ databases">
        <authorList>
            <person name="Park Y.J."/>
            <person name="Jeong S.E."/>
            <person name="Jung H.S."/>
        </authorList>
    </citation>
    <scope>NUCLEOTIDE SEQUENCE [LARGE SCALE GENOMIC DNA]</scope>
    <source>
        <strain evidence="2">P16(2019)</strain>
    </source>
</reference>
<protein>
    <submittedName>
        <fullName evidence="1">DUF1382 family protein</fullName>
    </submittedName>
</protein>
<dbReference type="InterPro" id="IPR009814">
    <property type="entry name" value="Phage_lambda_Xis_Q38267"/>
</dbReference>
<organism evidence="1 2">
    <name type="scientific">Alkalicoccobacillus porphyridii</name>
    <dbReference type="NCBI Taxonomy" id="2597270"/>
    <lineage>
        <taxon>Bacteria</taxon>
        <taxon>Bacillati</taxon>
        <taxon>Bacillota</taxon>
        <taxon>Bacilli</taxon>
        <taxon>Bacillales</taxon>
        <taxon>Bacillaceae</taxon>
        <taxon>Alkalicoccobacillus</taxon>
    </lineage>
</organism>
<dbReference type="AlphaFoldDB" id="A0A553ZSK7"/>
<sequence>MHKASSVELRTSIEMAHSLAQIGIRFVPIPVETDE</sequence>
<evidence type="ECO:0000313" key="2">
    <source>
        <dbReference type="Proteomes" id="UP000318521"/>
    </source>
</evidence>
<proteinExistence type="predicted"/>
<evidence type="ECO:0000313" key="1">
    <source>
        <dbReference type="EMBL" id="TSB44345.1"/>
    </source>
</evidence>
<feature type="non-terminal residue" evidence="1">
    <location>
        <position position="35"/>
    </location>
</feature>
<dbReference type="RefSeq" id="WP_143850844.1">
    <property type="nucleotide sequence ID" value="NZ_VLXZ01000326.1"/>
</dbReference>
<accession>A0A553ZSK7</accession>